<keyword evidence="5" id="KW-0560">Oxidoreductase</keyword>
<evidence type="ECO:0000256" key="5">
    <source>
        <dbReference type="ARBA" id="ARBA00023002"/>
    </source>
</evidence>
<gene>
    <name evidence="7" type="ORF">C7M84_017714</name>
</gene>
<dbReference type="GO" id="GO:0050031">
    <property type="term" value="F:L-pipecolate oxidase activity"/>
    <property type="evidence" value="ECO:0007669"/>
    <property type="project" value="TreeGrafter"/>
</dbReference>
<reference evidence="7 8" key="1">
    <citation type="submission" date="2018-04" db="EMBL/GenBank/DDBJ databases">
        <authorList>
            <person name="Zhang X."/>
            <person name="Yuan J."/>
            <person name="Li F."/>
            <person name="Xiang J."/>
        </authorList>
    </citation>
    <scope>NUCLEOTIDE SEQUENCE [LARGE SCALE GENOMIC DNA]</scope>
    <source>
        <tissue evidence="7">Muscle</tissue>
    </source>
</reference>
<dbReference type="Gene3D" id="3.30.9.10">
    <property type="entry name" value="D-Amino Acid Oxidase, subunit A, domain 2"/>
    <property type="match status" value="1"/>
</dbReference>
<protein>
    <submittedName>
        <fullName evidence="7">Putative peroxisomal sarcosine oxidase-like</fullName>
    </submittedName>
</protein>
<keyword evidence="8" id="KW-1185">Reference proteome</keyword>
<organism evidence="7 8">
    <name type="scientific">Penaeus vannamei</name>
    <name type="common">Whiteleg shrimp</name>
    <name type="synonym">Litopenaeus vannamei</name>
    <dbReference type="NCBI Taxonomy" id="6689"/>
    <lineage>
        <taxon>Eukaryota</taxon>
        <taxon>Metazoa</taxon>
        <taxon>Ecdysozoa</taxon>
        <taxon>Arthropoda</taxon>
        <taxon>Crustacea</taxon>
        <taxon>Multicrustacea</taxon>
        <taxon>Malacostraca</taxon>
        <taxon>Eumalacostraca</taxon>
        <taxon>Eucarida</taxon>
        <taxon>Decapoda</taxon>
        <taxon>Dendrobranchiata</taxon>
        <taxon>Penaeoidea</taxon>
        <taxon>Penaeidae</taxon>
        <taxon>Penaeus</taxon>
    </lineage>
</organism>
<keyword evidence="3" id="KW-0285">Flavoprotein</keyword>
<dbReference type="Gene3D" id="3.50.50.60">
    <property type="entry name" value="FAD/NAD(P)-binding domain"/>
    <property type="match status" value="1"/>
</dbReference>
<comment type="caution">
    <text evidence="7">The sequence shown here is derived from an EMBL/GenBank/DDBJ whole genome shotgun (WGS) entry which is preliminary data.</text>
</comment>
<dbReference type="EMBL" id="QCYY01003260">
    <property type="protein sequence ID" value="ROT64370.1"/>
    <property type="molecule type" value="Genomic_DNA"/>
</dbReference>
<comment type="cofactor">
    <cofactor evidence="1">
        <name>FAD</name>
        <dbReference type="ChEBI" id="CHEBI:57692"/>
    </cofactor>
</comment>
<evidence type="ECO:0000313" key="7">
    <source>
        <dbReference type="EMBL" id="ROT64370.1"/>
    </source>
</evidence>
<dbReference type="STRING" id="6689.A0A3R7LVP9"/>
<sequence length="207" mass="22480">PLATRITKLEKSGHQYVPTLGRDNRSASQHKYFCLEVNRVMANHKEEMILECEVVVVGGGVMGSSAAHYLAEYGRDTVLIDQFPLPHTRGSSGGHTRITRLANYGDPALTAIMKESFDRWLQLERQSGVNLFRPAPLLAVGSVSSGNTGHELDNVTASIHASGSTPEALDVASANQRFRTSFPSNYRAVVDPSAGVLMADKCLKTLQ</sequence>
<dbReference type="Proteomes" id="UP000283509">
    <property type="component" value="Unassembled WGS sequence"/>
</dbReference>
<dbReference type="PANTHER" id="PTHR10961">
    <property type="entry name" value="PEROXISOMAL SARCOSINE OXIDASE"/>
    <property type="match status" value="1"/>
</dbReference>
<dbReference type="OrthoDB" id="424974at2759"/>
<accession>A0A3R7LVP9</accession>
<evidence type="ECO:0000256" key="2">
    <source>
        <dbReference type="ARBA" id="ARBA00010989"/>
    </source>
</evidence>
<evidence type="ECO:0000256" key="1">
    <source>
        <dbReference type="ARBA" id="ARBA00001974"/>
    </source>
</evidence>
<dbReference type="GO" id="GO:0033514">
    <property type="term" value="P:L-lysine catabolic process to acetyl-CoA via L-pipecolate"/>
    <property type="evidence" value="ECO:0007669"/>
    <property type="project" value="TreeGrafter"/>
</dbReference>
<dbReference type="AlphaFoldDB" id="A0A3R7LVP9"/>
<reference evidence="7 8" key="2">
    <citation type="submission" date="2019-01" db="EMBL/GenBank/DDBJ databases">
        <title>The decoding of complex shrimp genome reveals the adaptation for benthos swimmer, frequently molting mechanism and breeding impact on genome.</title>
        <authorList>
            <person name="Sun Y."/>
            <person name="Gao Y."/>
            <person name="Yu Y."/>
        </authorList>
    </citation>
    <scope>NUCLEOTIDE SEQUENCE [LARGE SCALE GENOMIC DNA]</scope>
    <source>
        <tissue evidence="7">Muscle</tissue>
    </source>
</reference>
<evidence type="ECO:0000256" key="3">
    <source>
        <dbReference type="ARBA" id="ARBA00022630"/>
    </source>
</evidence>
<dbReference type="InterPro" id="IPR036188">
    <property type="entry name" value="FAD/NAD-bd_sf"/>
</dbReference>
<dbReference type="PANTHER" id="PTHR10961:SF46">
    <property type="entry name" value="PEROXISOMAL SARCOSINE OXIDASE"/>
    <property type="match status" value="1"/>
</dbReference>
<dbReference type="GO" id="GO:0050660">
    <property type="term" value="F:flavin adenine dinucleotide binding"/>
    <property type="evidence" value="ECO:0007669"/>
    <property type="project" value="InterPro"/>
</dbReference>
<dbReference type="SUPFAM" id="SSF51905">
    <property type="entry name" value="FAD/NAD(P)-binding domain"/>
    <property type="match status" value="1"/>
</dbReference>
<evidence type="ECO:0000256" key="4">
    <source>
        <dbReference type="ARBA" id="ARBA00022827"/>
    </source>
</evidence>
<dbReference type="InterPro" id="IPR045170">
    <property type="entry name" value="MTOX"/>
</dbReference>
<evidence type="ECO:0000259" key="6">
    <source>
        <dbReference type="Pfam" id="PF01266"/>
    </source>
</evidence>
<dbReference type="Pfam" id="PF01266">
    <property type="entry name" value="DAO"/>
    <property type="match status" value="1"/>
</dbReference>
<comment type="similarity">
    <text evidence="2">Belongs to the MSOX/MTOX family.</text>
</comment>
<feature type="non-terminal residue" evidence="7">
    <location>
        <position position="1"/>
    </location>
</feature>
<dbReference type="GO" id="GO:0005777">
    <property type="term" value="C:peroxisome"/>
    <property type="evidence" value="ECO:0007669"/>
    <property type="project" value="TreeGrafter"/>
</dbReference>
<name>A0A3R7LVP9_PENVA</name>
<proteinExistence type="inferred from homology"/>
<dbReference type="GO" id="GO:0008115">
    <property type="term" value="F:sarcosine oxidase activity"/>
    <property type="evidence" value="ECO:0007669"/>
    <property type="project" value="TreeGrafter"/>
</dbReference>
<feature type="domain" description="FAD dependent oxidoreductase" evidence="6">
    <location>
        <begin position="54"/>
        <end position="206"/>
    </location>
</feature>
<evidence type="ECO:0000313" key="8">
    <source>
        <dbReference type="Proteomes" id="UP000283509"/>
    </source>
</evidence>
<dbReference type="InterPro" id="IPR006076">
    <property type="entry name" value="FAD-dep_OxRdtase"/>
</dbReference>
<feature type="non-terminal residue" evidence="7">
    <location>
        <position position="207"/>
    </location>
</feature>
<keyword evidence="4" id="KW-0274">FAD</keyword>